<keyword evidence="2 4" id="KW-0472">Membrane</keyword>
<evidence type="ECO:0000313" key="7">
    <source>
        <dbReference type="Proteomes" id="UP001143304"/>
    </source>
</evidence>
<organism evidence="6 7">
    <name type="scientific">Candidatus Marimicrobium litorale</name>
    <dbReference type="NCBI Taxonomy" id="2518991"/>
    <lineage>
        <taxon>Bacteria</taxon>
        <taxon>Pseudomonadati</taxon>
        <taxon>Pseudomonadota</taxon>
        <taxon>Gammaproteobacteria</taxon>
        <taxon>Cellvibrionales</taxon>
        <taxon>Halieaceae</taxon>
        <taxon>Marimicrobium</taxon>
    </lineage>
</organism>
<proteinExistence type="inferred from homology"/>
<keyword evidence="3 4" id="KW-0998">Cell outer membrane</keyword>
<evidence type="ECO:0000256" key="4">
    <source>
        <dbReference type="HAMAP-Rule" id="MF_00925"/>
    </source>
</evidence>
<comment type="function">
    <text evidence="4">Part of the outer membrane protein assembly complex, which is involved in assembly and insertion of beta-barrel proteins into the outer membrane.</text>
</comment>
<keyword evidence="4" id="KW-0564">Palmitate</keyword>
<dbReference type="PANTHER" id="PTHR37482:SF1">
    <property type="entry name" value="OUTER MEMBRANE PROTEIN ASSEMBLY FACTOR BAME"/>
    <property type="match status" value="1"/>
</dbReference>
<dbReference type="Proteomes" id="UP001143304">
    <property type="component" value="Unassembled WGS sequence"/>
</dbReference>
<name>A0ABT3T9Y6_9GAMM</name>
<keyword evidence="4" id="KW-0449">Lipoprotein</keyword>
<evidence type="ECO:0000256" key="1">
    <source>
        <dbReference type="ARBA" id="ARBA00022729"/>
    </source>
</evidence>
<feature type="domain" description="Outer membrane protein assembly factor BamE" evidence="5">
    <location>
        <begin position="32"/>
        <end position="101"/>
    </location>
</feature>
<keyword evidence="7" id="KW-1185">Reference proteome</keyword>
<accession>A0ABT3T9Y6</accession>
<comment type="similarity">
    <text evidence="4">Belongs to the BamE family.</text>
</comment>
<dbReference type="Pfam" id="PF04355">
    <property type="entry name" value="BamE"/>
    <property type="match status" value="1"/>
</dbReference>
<evidence type="ECO:0000313" key="6">
    <source>
        <dbReference type="EMBL" id="MCX2979091.1"/>
    </source>
</evidence>
<keyword evidence="1 4" id="KW-0732">Signal</keyword>
<dbReference type="PROSITE" id="PS51257">
    <property type="entry name" value="PROKAR_LIPOPROTEIN"/>
    <property type="match status" value="1"/>
</dbReference>
<gene>
    <name evidence="4" type="primary">bamE</name>
    <name evidence="6" type="ORF">EYC82_17270</name>
</gene>
<dbReference type="PANTHER" id="PTHR37482">
    <property type="entry name" value="OUTER MEMBRANE PROTEIN ASSEMBLY FACTOR BAME"/>
    <property type="match status" value="1"/>
</dbReference>
<evidence type="ECO:0000256" key="3">
    <source>
        <dbReference type="ARBA" id="ARBA00023237"/>
    </source>
</evidence>
<protein>
    <recommendedName>
        <fullName evidence="4">Outer membrane protein assembly factor BamE</fullName>
    </recommendedName>
</protein>
<dbReference type="Gene3D" id="3.30.1450.10">
    <property type="match status" value="1"/>
</dbReference>
<comment type="subcellular location">
    <subcellularLocation>
        <location evidence="4">Cell outer membrane</location>
        <topology evidence="4">Lipid-anchor</topology>
    </subcellularLocation>
</comment>
<evidence type="ECO:0000256" key="2">
    <source>
        <dbReference type="ARBA" id="ARBA00023136"/>
    </source>
</evidence>
<dbReference type="EMBL" id="SHNO01000002">
    <property type="protein sequence ID" value="MCX2979091.1"/>
    <property type="molecule type" value="Genomic_DNA"/>
</dbReference>
<comment type="caution">
    <text evidence="6">The sequence shown here is derived from an EMBL/GenBank/DDBJ whole genome shotgun (WGS) entry which is preliminary data.</text>
</comment>
<sequence length="118" mass="13391">MRLLLILLSITTLTACGWFGFPGVYRLDIEQGNIVTQEMAGQLQPGMTKRQVRFILGTPLVEDTFNPDRWDYIYVKRNGMKVLDQSKLTVLFDMDLLVDVIGSEDLVPIEWGGDNPDI</sequence>
<dbReference type="RefSeq" id="WP_279250880.1">
    <property type="nucleotide sequence ID" value="NZ_SHNO01000002.1"/>
</dbReference>
<evidence type="ECO:0000259" key="5">
    <source>
        <dbReference type="Pfam" id="PF04355"/>
    </source>
</evidence>
<dbReference type="InterPro" id="IPR037873">
    <property type="entry name" value="BamE-like"/>
</dbReference>
<dbReference type="InterPro" id="IPR026592">
    <property type="entry name" value="BamE"/>
</dbReference>
<reference evidence="6" key="1">
    <citation type="submission" date="2019-02" db="EMBL/GenBank/DDBJ databases">
        <authorList>
            <person name="Li S.-H."/>
        </authorList>
    </citation>
    <scope>NUCLEOTIDE SEQUENCE</scope>
    <source>
        <strain evidence="6">IMCC11814</strain>
    </source>
</reference>
<comment type="subunit">
    <text evidence="4">Part of the Bam complex.</text>
</comment>
<dbReference type="HAMAP" id="MF_00925">
    <property type="entry name" value="OM_assembly_BamE"/>
    <property type="match status" value="1"/>
</dbReference>
<dbReference type="InterPro" id="IPR007450">
    <property type="entry name" value="BamE_dom"/>
</dbReference>